<dbReference type="Gene3D" id="3.90.1170.20">
    <property type="entry name" value="Quinolinate phosphoribosyl transferase, N-terminal domain"/>
    <property type="match status" value="1"/>
</dbReference>
<dbReference type="PIRSF" id="PIRSF006250">
    <property type="entry name" value="NadC_ModD"/>
    <property type="match status" value="1"/>
</dbReference>
<comment type="subunit">
    <text evidence="4">Hexamer formed by 3 homodimers.</text>
</comment>
<gene>
    <name evidence="14" type="ORF">METZ01_LOCUS3194</name>
</gene>
<dbReference type="FunFam" id="3.90.1170.20:FF:000001">
    <property type="entry name" value="Nicotinate-nucleotide diphosphorylase (Carboxylating)"/>
    <property type="match status" value="1"/>
</dbReference>
<keyword evidence="8" id="KW-0808">Transferase</keyword>
<dbReference type="Pfam" id="PF02749">
    <property type="entry name" value="QRPTase_N"/>
    <property type="match status" value="1"/>
</dbReference>
<evidence type="ECO:0000256" key="11">
    <source>
        <dbReference type="ARBA" id="ARBA00069173"/>
    </source>
</evidence>
<protein>
    <recommendedName>
        <fullName evidence="11">Probable nicotinate-nucleotide pyrophosphorylase [carboxylating]</fullName>
        <ecNumber evidence="5">2.4.2.19</ecNumber>
    </recommendedName>
    <alternativeName>
        <fullName evidence="9">Quinolinate phosphoribosyltransferase [decarboxylating]</fullName>
    </alternativeName>
</protein>
<dbReference type="NCBIfam" id="TIGR00078">
    <property type="entry name" value="nadC"/>
    <property type="match status" value="1"/>
</dbReference>
<reference evidence="14" key="1">
    <citation type="submission" date="2018-05" db="EMBL/GenBank/DDBJ databases">
        <authorList>
            <person name="Lanie J.A."/>
            <person name="Ng W.-L."/>
            <person name="Kazmierczak K.M."/>
            <person name="Andrzejewski T.M."/>
            <person name="Davidsen T.M."/>
            <person name="Wayne K.J."/>
            <person name="Tettelin H."/>
            <person name="Glass J.I."/>
            <person name="Rusch D."/>
            <person name="Podicherti R."/>
            <person name="Tsui H.-C.T."/>
            <person name="Winkler M.E."/>
        </authorList>
    </citation>
    <scope>NUCLEOTIDE SEQUENCE</scope>
</reference>
<dbReference type="UniPathway" id="UPA00253">
    <property type="reaction ID" value="UER00331"/>
</dbReference>
<accession>A0A381N6T3</accession>
<evidence type="ECO:0000256" key="3">
    <source>
        <dbReference type="ARBA" id="ARBA00009400"/>
    </source>
</evidence>
<dbReference type="GO" id="GO:0034213">
    <property type="term" value="P:quinolinate catabolic process"/>
    <property type="evidence" value="ECO:0007669"/>
    <property type="project" value="TreeGrafter"/>
</dbReference>
<evidence type="ECO:0000256" key="1">
    <source>
        <dbReference type="ARBA" id="ARBA00003237"/>
    </source>
</evidence>
<dbReference type="EMBL" id="UINC01000166">
    <property type="protein sequence ID" value="SUZ50340.1"/>
    <property type="molecule type" value="Genomic_DNA"/>
</dbReference>
<organism evidence="14">
    <name type="scientific">marine metagenome</name>
    <dbReference type="NCBI Taxonomy" id="408172"/>
    <lineage>
        <taxon>unclassified sequences</taxon>
        <taxon>metagenomes</taxon>
        <taxon>ecological metagenomes</taxon>
    </lineage>
</organism>
<dbReference type="SUPFAM" id="SSF54675">
    <property type="entry name" value="Nicotinate/Quinolinate PRTase N-terminal domain-like"/>
    <property type="match status" value="1"/>
</dbReference>
<evidence type="ECO:0000313" key="14">
    <source>
        <dbReference type="EMBL" id="SUZ50340.1"/>
    </source>
</evidence>
<comment type="similarity">
    <text evidence="3">Belongs to the NadC/ModD family.</text>
</comment>
<dbReference type="GO" id="GO:0004514">
    <property type="term" value="F:nicotinate-nucleotide diphosphorylase (carboxylating) activity"/>
    <property type="evidence" value="ECO:0007669"/>
    <property type="project" value="UniProtKB-EC"/>
</dbReference>
<keyword evidence="7" id="KW-0328">Glycosyltransferase</keyword>
<dbReference type="GO" id="GO:0009435">
    <property type="term" value="P:NAD+ biosynthetic process"/>
    <property type="evidence" value="ECO:0007669"/>
    <property type="project" value="UniProtKB-UniPathway"/>
</dbReference>
<evidence type="ECO:0000256" key="4">
    <source>
        <dbReference type="ARBA" id="ARBA00011218"/>
    </source>
</evidence>
<feature type="domain" description="Quinolinate phosphoribosyl transferase C-terminal" evidence="12">
    <location>
        <begin position="110"/>
        <end position="275"/>
    </location>
</feature>
<evidence type="ECO:0000256" key="5">
    <source>
        <dbReference type="ARBA" id="ARBA00011944"/>
    </source>
</evidence>
<name>A0A381N6T3_9ZZZZ</name>
<dbReference type="PANTHER" id="PTHR32179:SF3">
    <property type="entry name" value="NICOTINATE-NUCLEOTIDE PYROPHOSPHORYLASE [CARBOXYLATING]"/>
    <property type="match status" value="1"/>
</dbReference>
<dbReference type="InterPro" id="IPR036068">
    <property type="entry name" value="Nicotinate_pribotase-like_C"/>
</dbReference>
<comment type="function">
    <text evidence="1">Involved in the catabolism of quinolinic acid (QA).</text>
</comment>
<dbReference type="GO" id="GO:0005737">
    <property type="term" value="C:cytoplasm"/>
    <property type="evidence" value="ECO:0007669"/>
    <property type="project" value="TreeGrafter"/>
</dbReference>
<evidence type="ECO:0000256" key="9">
    <source>
        <dbReference type="ARBA" id="ARBA00033102"/>
    </source>
</evidence>
<dbReference type="Gene3D" id="3.20.20.70">
    <property type="entry name" value="Aldolase class I"/>
    <property type="match status" value="1"/>
</dbReference>
<evidence type="ECO:0000259" key="13">
    <source>
        <dbReference type="Pfam" id="PF02749"/>
    </source>
</evidence>
<evidence type="ECO:0000256" key="2">
    <source>
        <dbReference type="ARBA" id="ARBA00004893"/>
    </source>
</evidence>
<dbReference type="Pfam" id="PF01729">
    <property type="entry name" value="QRPTase_C"/>
    <property type="match status" value="1"/>
</dbReference>
<dbReference type="FunFam" id="3.20.20.70:FF:000030">
    <property type="entry name" value="Nicotinate-nucleotide pyrophosphorylase, carboxylating"/>
    <property type="match status" value="1"/>
</dbReference>
<dbReference type="InterPro" id="IPR002638">
    <property type="entry name" value="Quinolinate_PRibosylTrfase_C"/>
</dbReference>
<comment type="catalytic activity">
    <reaction evidence="10">
        <text>nicotinate beta-D-ribonucleotide + CO2 + diphosphate = quinolinate + 5-phospho-alpha-D-ribose 1-diphosphate + 2 H(+)</text>
        <dbReference type="Rhea" id="RHEA:12733"/>
        <dbReference type="ChEBI" id="CHEBI:15378"/>
        <dbReference type="ChEBI" id="CHEBI:16526"/>
        <dbReference type="ChEBI" id="CHEBI:29959"/>
        <dbReference type="ChEBI" id="CHEBI:33019"/>
        <dbReference type="ChEBI" id="CHEBI:57502"/>
        <dbReference type="ChEBI" id="CHEBI:58017"/>
        <dbReference type="EC" id="2.4.2.19"/>
    </reaction>
</comment>
<evidence type="ECO:0000256" key="8">
    <source>
        <dbReference type="ARBA" id="ARBA00022679"/>
    </source>
</evidence>
<dbReference type="InterPro" id="IPR037128">
    <property type="entry name" value="Quinolinate_PRibosylTase_N_sf"/>
</dbReference>
<dbReference type="InterPro" id="IPR022412">
    <property type="entry name" value="Quinolinate_PRibosylTrfase_N"/>
</dbReference>
<dbReference type="AlphaFoldDB" id="A0A381N6T3"/>
<keyword evidence="6" id="KW-0662">Pyridine nucleotide biosynthesis</keyword>
<comment type="pathway">
    <text evidence="2">Cofactor biosynthesis; NAD(+) biosynthesis; nicotinate D-ribonucleotide from quinolinate: step 1/1.</text>
</comment>
<dbReference type="InterPro" id="IPR013785">
    <property type="entry name" value="Aldolase_TIM"/>
</dbReference>
<evidence type="ECO:0000259" key="12">
    <source>
        <dbReference type="Pfam" id="PF01729"/>
    </source>
</evidence>
<dbReference type="InterPro" id="IPR004393">
    <property type="entry name" value="NadC"/>
</dbReference>
<evidence type="ECO:0000256" key="10">
    <source>
        <dbReference type="ARBA" id="ARBA00047445"/>
    </source>
</evidence>
<proteinExistence type="inferred from homology"/>
<dbReference type="SUPFAM" id="SSF51690">
    <property type="entry name" value="Nicotinate/Quinolinate PRTase C-terminal domain-like"/>
    <property type="match status" value="1"/>
</dbReference>
<dbReference type="EC" id="2.4.2.19" evidence="5"/>
<sequence length="278" mass="30022">MYNIEMIKDNLNLFLKEDIGHYDLTSTILIDENTYGNFSLNAREDLILSGIDAALHIFRKCEPNCDIEISAQDSNSLAAGDVIATIAGPARNILMGERTALNLLQHMSGIATQTAKYVAKISNTNAKLLDTRKTTPGLRILEKHAVTCGGGQNHRLGLDNGVMIKDNHIALCGGLKEAVKKVKENIPVLVKVEVECDRLDQVKEALEAGADMLLLDNMDLSTLVEAVKIVNHKIPLEASGGVSLETIGDIAHTGVDFISVGRITQSSPSVDIGLDELL</sequence>
<evidence type="ECO:0000256" key="6">
    <source>
        <dbReference type="ARBA" id="ARBA00022642"/>
    </source>
</evidence>
<dbReference type="PANTHER" id="PTHR32179">
    <property type="entry name" value="NICOTINATE-NUCLEOTIDE PYROPHOSPHORYLASE [CARBOXYLATING]"/>
    <property type="match status" value="1"/>
</dbReference>
<feature type="domain" description="Quinolinate phosphoribosyl transferase N-terminal" evidence="13">
    <location>
        <begin position="23"/>
        <end position="108"/>
    </location>
</feature>
<evidence type="ECO:0000256" key="7">
    <source>
        <dbReference type="ARBA" id="ARBA00022676"/>
    </source>
</evidence>
<dbReference type="CDD" id="cd01572">
    <property type="entry name" value="QPRTase"/>
    <property type="match status" value="1"/>
</dbReference>
<dbReference type="InterPro" id="IPR027277">
    <property type="entry name" value="NadC/ModD"/>
</dbReference>